<dbReference type="InterPro" id="IPR044946">
    <property type="entry name" value="Restrct_endonuc_typeI_TRD_sf"/>
</dbReference>
<dbReference type="GO" id="GO:0009307">
    <property type="term" value="P:DNA restriction-modification system"/>
    <property type="evidence" value="ECO:0007669"/>
    <property type="project" value="UniProtKB-KW"/>
</dbReference>
<feature type="domain" description="Type I restriction modification DNA specificity" evidence="4">
    <location>
        <begin position="61"/>
        <end position="201"/>
    </location>
</feature>
<dbReference type="Pfam" id="PF01420">
    <property type="entry name" value="Methylase_S"/>
    <property type="match status" value="1"/>
</dbReference>
<evidence type="ECO:0000256" key="1">
    <source>
        <dbReference type="ARBA" id="ARBA00010923"/>
    </source>
</evidence>
<evidence type="ECO:0000259" key="4">
    <source>
        <dbReference type="Pfam" id="PF01420"/>
    </source>
</evidence>
<dbReference type="SUPFAM" id="SSF116734">
    <property type="entry name" value="DNA methylase specificity domain"/>
    <property type="match status" value="2"/>
</dbReference>
<dbReference type="PANTHER" id="PTHR30408">
    <property type="entry name" value="TYPE-1 RESTRICTION ENZYME ECOKI SPECIFICITY PROTEIN"/>
    <property type="match status" value="1"/>
</dbReference>
<sequence>MNTNDGFDRFDLNSDYIDKEELKLTAIFYSSDVISSNRSLQKLKETGISIRLVDDFINEINRPGRFNMINTSKSKGISYLSPSDTFMFPLTSNKYIIGYSDDLEIKDKELLITCSGSVGRSLISNRLLKNFIVSSDMIRIKVNEENLGYIFAFLNSSIGQSLIKKDEYGATVKHIEPYHISNIPIPDIPVLKKEINKKILEAHKLREDAHFIFLKAKELFYEKLNLPQITEDDVNYPEINKMSNSEIRAFEISSNNLNLRLDASYHIPSVELILNELYDKKKNKKGEIYNFVSLAKISMPKRFKRLYVNDVDSGVPLLQGKHISQIKPQGLKFIWNQTKDLNDLLIKENWILITRSGTVGKVSLVSKYWDGWAASDHLLRVIVDEKKMNPGFFAMFLSSEYGQIQLKRLTYGAVVDEIGEAGDLINDIKIYKPTDEKIENEIGALFIEAYTKRDLANKIEDETINYLESDLKRLTTS</sequence>
<keyword evidence="2" id="KW-0680">Restriction system</keyword>
<keyword evidence="3" id="KW-0238">DNA-binding</keyword>
<dbReference type="InterPro" id="IPR052021">
    <property type="entry name" value="Type-I_RS_S_subunit"/>
</dbReference>
<dbReference type="AlphaFoldDB" id="A0A644UZS5"/>
<evidence type="ECO:0000256" key="3">
    <source>
        <dbReference type="ARBA" id="ARBA00023125"/>
    </source>
</evidence>
<dbReference type="Gene3D" id="3.90.220.20">
    <property type="entry name" value="DNA methylase specificity domains"/>
    <property type="match status" value="2"/>
</dbReference>
<comment type="caution">
    <text evidence="5">The sequence shown here is derived from an EMBL/GenBank/DDBJ whole genome shotgun (WGS) entry which is preliminary data.</text>
</comment>
<gene>
    <name evidence="5" type="ORF">SDC9_30541</name>
</gene>
<dbReference type="GO" id="GO:0003677">
    <property type="term" value="F:DNA binding"/>
    <property type="evidence" value="ECO:0007669"/>
    <property type="project" value="UniProtKB-KW"/>
</dbReference>
<evidence type="ECO:0000313" key="5">
    <source>
        <dbReference type="EMBL" id="MPL84576.1"/>
    </source>
</evidence>
<dbReference type="PANTHER" id="PTHR30408:SF12">
    <property type="entry name" value="TYPE I RESTRICTION ENZYME MJAVIII SPECIFICITY SUBUNIT"/>
    <property type="match status" value="1"/>
</dbReference>
<protein>
    <recommendedName>
        <fullName evidence="4">Type I restriction modification DNA specificity domain-containing protein</fullName>
    </recommendedName>
</protein>
<comment type="similarity">
    <text evidence="1">Belongs to the type-I restriction system S methylase family.</text>
</comment>
<dbReference type="InterPro" id="IPR000055">
    <property type="entry name" value="Restrct_endonuc_typeI_TRD"/>
</dbReference>
<evidence type="ECO:0000256" key="2">
    <source>
        <dbReference type="ARBA" id="ARBA00022747"/>
    </source>
</evidence>
<dbReference type="EMBL" id="VSSQ01000191">
    <property type="protein sequence ID" value="MPL84576.1"/>
    <property type="molecule type" value="Genomic_DNA"/>
</dbReference>
<reference evidence="5" key="1">
    <citation type="submission" date="2019-08" db="EMBL/GenBank/DDBJ databases">
        <authorList>
            <person name="Kucharzyk K."/>
            <person name="Murdoch R.W."/>
            <person name="Higgins S."/>
            <person name="Loffler F."/>
        </authorList>
    </citation>
    <scope>NUCLEOTIDE SEQUENCE</scope>
</reference>
<organism evidence="5">
    <name type="scientific">bioreactor metagenome</name>
    <dbReference type="NCBI Taxonomy" id="1076179"/>
    <lineage>
        <taxon>unclassified sequences</taxon>
        <taxon>metagenomes</taxon>
        <taxon>ecological metagenomes</taxon>
    </lineage>
</organism>
<name>A0A644UZS5_9ZZZZ</name>
<accession>A0A644UZS5</accession>
<proteinExistence type="inferred from homology"/>